<evidence type="ECO:0000313" key="19">
    <source>
        <dbReference type="Proteomes" id="UP000034291"/>
    </source>
</evidence>
<dbReference type="Proteomes" id="UP000034291">
    <property type="component" value="Unassembled WGS sequence"/>
</dbReference>
<dbReference type="SUPFAM" id="SSF50630">
    <property type="entry name" value="Acid proteases"/>
    <property type="match status" value="1"/>
</dbReference>
<comment type="similarity">
    <text evidence="2">Belongs to the peptidase A1 family.</text>
</comment>
<dbReference type="AlphaFoldDB" id="A0A0F8V5C1"/>
<comment type="subcellular location">
    <subcellularLocation>
        <location evidence="1">Cell membrane</location>
        <topology evidence="1">Lipid-anchor</topology>
        <topology evidence="1">GPI-anchor</topology>
    </subcellularLocation>
</comment>
<evidence type="ECO:0000256" key="7">
    <source>
        <dbReference type="ARBA" id="ARBA00022750"/>
    </source>
</evidence>
<comment type="caution">
    <text evidence="18">The sequence shown here is derived from an EMBL/GenBank/DDBJ whole genome shotgun (WGS) entry which is preliminary data.</text>
</comment>
<feature type="active site" evidence="13">
    <location>
        <position position="124"/>
    </location>
</feature>
<dbReference type="GO" id="GO:0098552">
    <property type="term" value="C:side of membrane"/>
    <property type="evidence" value="ECO:0007669"/>
    <property type="project" value="UniProtKB-KW"/>
</dbReference>
<feature type="disulfide bond" evidence="14">
    <location>
        <begin position="137"/>
        <end position="142"/>
    </location>
</feature>
<evidence type="ECO:0000256" key="15">
    <source>
        <dbReference type="SAM" id="MobiDB-lite"/>
    </source>
</evidence>
<dbReference type="FunFam" id="2.40.70.10:FF:000060">
    <property type="entry name" value="Aspartic-type endopeptidase ctsD"/>
    <property type="match status" value="1"/>
</dbReference>
<keyword evidence="6 16" id="KW-0732">Signal</keyword>
<evidence type="ECO:0000256" key="10">
    <source>
        <dbReference type="ARBA" id="ARBA00023136"/>
    </source>
</evidence>
<dbReference type="FunFam" id="2.40.70.10:FF:000085">
    <property type="entry name" value="Aspartic-type endopeptidase (CtsD), putative"/>
    <property type="match status" value="1"/>
</dbReference>
<proteinExistence type="inferred from homology"/>
<dbReference type="PANTHER" id="PTHR47966">
    <property type="entry name" value="BETA-SITE APP-CLEAVING ENZYME, ISOFORM A-RELATED"/>
    <property type="match status" value="1"/>
</dbReference>
<dbReference type="InterPro" id="IPR021109">
    <property type="entry name" value="Peptidase_aspartic_dom_sf"/>
</dbReference>
<dbReference type="Pfam" id="PF00026">
    <property type="entry name" value="Asp"/>
    <property type="match status" value="1"/>
</dbReference>
<evidence type="ECO:0000313" key="18">
    <source>
        <dbReference type="EMBL" id="KKK26994.1"/>
    </source>
</evidence>
<accession>A0A0F8V5C1</accession>
<dbReference type="Gene3D" id="2.40.70.10">
    <property type="entry name" value="Acid Proteases"/>
    <property type="match status" value="2"/>
</dbReference>
<evidence type="ECO:0000256" key="6">
    <source>
        <dbReference type="ARBA" id="ARBA00022729"/>
    </source>
</evidence>
<protein>
    <recommendedName>
        <fullName evidence="17">Peptidase A1 domain-containing protein</fullName>
    </recommendedName>
</protein>
<dbReference type="PROSITE" id="PS51767">
    <property type="entry name" value="PEPTIDASE_A1"/>
    <property type="match status" value="1"/>
</dbReference>
<keyword evidence="12" id="KW-0449">Lipoprotein</keyword>
<dbReference type="EMBL" id="JZBS01000172">
    <property type="protein sequence ID" value="KKK26994.1"/>
    <property type="molecule type" value="Genomic_DNA"/>
</dbReference>
<evidence type="ECO:0000259" key="17">
    <source>
        <dbReference type="PROSITE" id="PS51767"/>
    </source>
</evidence>
<keyword evidence="9" id="KW-0843">Virulence</keyword>
<dbReference type="CDD" id="cd05471">
    <property type="entry name" value="pepsin_like"/>
    <property type="match status" value="1"/>
</dbReference>
<organism evidence="18 19">
    <name type="scientific">Aspergillus rambellii</name>
    <dbReference type="NCBI Taxonomy" id="308745"/>
    <lineage>
        <taxon>Eukaryota</taxon>
        <taxon>Fungi</taxon>
        <taxon>Dikarya</taxon>
        <taxon>Ascomycota</taxon>
        <taxon>Pezizomycotina</taxon>
        <taxon>Eurotiomycetes</taxon>
        <taxon>Eurotiomycetidae</taxon>
        <taxon>Eurotiales</taxon>
        <taxon>Aspergillaceae</taxon>
        <taxon>Aspergillus</taxon>
        <taxon>Aspergillus subgen. Nidulantes</taxon>
    </lineage>
</organism>
<evidence type="ECO:0000256" key="1">
    <source>
        <dbReference type="ARBA" id="ARBA00004609"/>
    </source>
</evidence>
<dbReference type="STRING" id="308745.A0A0F8V5C1"/>
<dbReference type="InterPro" id="IPR001461">
    <property type="entry name" value="Aspartic_peptidase_A1"/>
</dbReference>
<keyword evidence="10" id="KW-0472">Membrane</keyword>
<keyword evidence="5" id="KW-0645">Protease</keyword>
<evidence type="ECO:0000256" key="13">
    <source>
        <dbReference type="PIRSR" id="PIRSR601461-1"/>
    </source>
</evidence>
<evidence type="ECO:0000256" key="2">
    <source>
        <dbReference type="ARBA" id="ARBA00007447"/>
    </source>
</evidence>
<feature type="domain" description="Peptidase A1" evidence="17">
    <location>
        <begin position="106"/>
        <end position="412"/>
    </location>
</feature>
<evidence type="ECO:0000256" key="3">
    <source>
        <dbReference type="ARBA" id="ARBA00022475"/>
    </source>
</evidence>
<dbReference type="GO" id="GO:0005886">
    <property type="term" value="C:plasma membrane"/>
    <property type="evidence" value="ECO:0007669"/>
    <property type="project" value="UniProtKB-SubCell"/>
</dbReference>
<evidence type="ECO:0000256" key="12">
    <source>
        <dbReference type="ARBA" id="ARBA00023288"/>
    </source>
</evidence>
<reference evidence="18 19" key="1">
    <citation type="submission" date="2015-02" db="EMBL/GenBank/DDBJ databases">
        <title>Draft Genome Sequences of Two Closely-Related Aflatoxigenic Aspergillus Species Obtained from the Cote d'Ivoire.</title>
        <authorList>
            <person name="Moore G.G."/>
            <person name="Beltz S.B."/>
            <person name="Mack B.M."/>
        </authorList>
    </citation>
    <scope>NUCLEOTIDE SEQUENCE [LARGE SCALE GENOMIC DNA]</scope>
    <source>
        <strain evidence="18 19">SRRC1468</strain>
    </source>
</reference>
<evidence type="ECO:0000256" key="11">
    <source>
        <dbReference type="ARBA" id="ARBA00023180"/>
    </source>
</evidence>
<dbReference type="InterPro" id="IPR033121">
    <property type="entry name" value="PEPTIDASE_A1"/>
</dbReference>
<dbReference type="GO" id="GO:0006508">
    <property type="term" value="P:proteolysis"/>
    <property type="evidence" value="ECO:0007669"/>
    <property type="project" value="UniProtKB-KW"/>
</dbReference>
<evidence type="ECO:0000256" key="5">
    <source>
        <dbReference type="ARBA" id="ARBA00022670"/>
    </source>
</evidence>
<dbReference type="PRINTS" id="PR00792">
    <property type="entry name" value="PEPSIN"/>
</dbReference>
<keyword evidence="3" id="KW-1003">Cell membrane</keyword>
<evidence type="ECO:0000256" key="16">
    <source>
        <dbReference type="SAM" id="SignalP"/>
    </source>
</evidence>
<keyword evidence="7" id="KW-0064">Aspartyl protease</keyword>
<keyword evidence="4" id="KW-0336">GPI-anchor</keyword>
<keyword evidence="11" id="KW-0325">Glycoprotein</keyword>
<feature type="active site" evidence="13">
    <location>
        <position position="307"/>
    </location>
</feature>
<feature type="compositionally biased region" description="Low complexity" evidence="15">
    <location>
        <begin position="415"/>
        <end position="453"/>
    </location>
</feature>
<evidence type="ECO:0000256" key="14">
    <source>
        <dbReference type="PIRSR" id="PIRSR601461-2"/>
    </source>
</evidence>
<name>A0A0F8V5C1_9EURO</name>
<evidence type="ECO:0000256" key="4">
    <source>
        <dbReference type="ARBA" id="ARBA00022622"/>
    </source>
</evidence>
<sequence>MRLLQCLLTAAHLFSGVTAFVPYSFKFPDVPSDSTDTLERRFVPLNLLSGDRPQDHVDAASGDDTLTLDVRRVPVRRDNRYKVVLADTPTASDTVALNQDGYDFSYFSTVNIGSPGQPVWMMLDTGGANTWVFGADCTATACELHNTFGENSSPTVNMTSNSWSVGYGTGQVSGVLATDNLRIAEIEVRMTFGLVYNASDDFKSYPMDGIIGLGRANDSSMGQPTFMDVVLEQSNLTSNIVSFCLSRSSDGGKDGTVTFGGVDTTKYTGNITYTDIVSTSIHWSIPLDDVSINGVACGFSGKSAIIDTGTSYALVPPDDAKALHALIPGSQAYSDENWIIPCNSTAVVQVTFSGVSYTISPKDYIGSKAESGCVSTIIGRTLFGDDVWILGDTYLKNVYSVFDFDHKRIGFAQRSYSPSSTTTSLAATPTDTFASESSSSNTTNTTSATPTSAQHTGTGSASFSFPPIYYWPALAILSMLSL</sequence>
<dbReference type="InterPro" id="IPR034164">
    <property type="entry name" value="Pepsin-like_dom"/>
</dbReference>
<keyword evidence="14" id="KW-1015">Disulfide bond</keyword>
<feature type="signal peptide" evidence="16">
    <location>
        <begin position="1"/>
        <end position="19"/>
    </location>
</feature>
<evidence type="ECO:0000256" key="9">
    <source>
        <dbReference type="ARBA" id="ARBA00023026"/>
    </source>
</evidence>
<gene>
    <name evidence="18" type="ORF">ARAM_002625</name>
</gene>
<dbReference type="GO" id="GO:0004190">
    <property type="term" value="F:aspartic-type endopeptidase activity"/>
    <property type="evidence" value="ECO:0007669"/>
    <property type="project" value="UniProtKB-KW"/>
</dbReference>
<dbReference type="OrthoDB" id="28208at2759"/>
<feature type="region of interest" description="Disordered" evidence="15">
    <location>
        <begin position="415"/>
        <end position="459"/>
    </location>
</feature>
<keyword evidence="19" id="KW-1185">Reference proteome</keyword>
<evidence type="ECO:0000256" key="8">
    <source>
        <dbReference type="ARBA" id="ARBA00022801"/>
    </source>
</evidence>
<dbReference type="PANTHER" id="PTHR47966:SF75">
    <property type="entry name" value="ENDOPEPTIDASE (CTSD), PUTATIVE (AFU_ORTHOLOGUE AFUA_4G07040)-RELATED"/>
    <property type="match status" value="1"/>
</dbReference>
<feature type="chain" id="PRO_5002528813" description="Peptidase A1 domain-containing protein" evidence="16">
    <location>
        <begin position="20"/>
        <end position="482"/>
    </location>
</feature>
<keyword evidence="8" id="KW-0378">Hydrolase</keyword>